<reference evidence="1 2" key="1">
    <citation type="submission" date="2019-05" db="EMBL/GenBank/DDBJ databases">
        <title>Mikania micrantha, genome provides insights into the molecular mechanism of rapid growth.</title>
        <authorList>
            <person name="Liu B."/>
        </authorList>
    </citation>
    <scope>NUCLEOTIDE SEQUENCE [LARGE SCALE GENOMIC DNA]</scope>
    <source>
        <strain evidence="1">NLD-2019</strain>
        <tissue evidence="1">Leaf</tissue>
    </source>
</reference>
<accession>A0A5N6LR87</accession>
<protein>
    <submittedName>
        <fullName evidence="1">Uncharacterized protein</fullName>
    </submittedName>
</protein>
<dbReference type="EMBL" id="SZYD01000019">
    <property type="protein sequence ID" value="KAD2394411.1"/>
    <property type="molecule type" value="Genomic_DNA"/>
</dbReference>
<name>A0A5N6LR87_9ASTR</name>
<evidence type="ECO:0000313" key="2">
    <source>
        <dbReference type="Proteomes" id="UP000326396"/>
    </source>
</evidence>
<keyword evidence="2" id="KW-1185">Reference proteome</keyword>
<comment type="caution">
    <text evidence="1">The sequence shown here is derived from an EMBL/GenBank/DDBJ whole genome shotgun (WGS) entry which is preliminary data.</text>
</comment>
<gene>
    <name evidence="1" type="ORF">E3N88_41388</name>
</gene>
<evidence type="ECO:0000313" key="1">
    <source>
        <dbReference type="EMBL" id="KAD2394411.1"/>
    </source>
</evidence>
<proteinExistence type="predicted"/>
<dbReference type="AlphaFoldDB" id="A0A5N6LR87"/>
<dbReference type="Proteomes" id="UP000326396">
    <property type="component" value="Linkage Group LG9"/>
</dbReference>
<organism evidence="1 2">
    <name type="scientific">Mikania micrantha</name>
    <name type="common">bitter vine</name>
    <dbReference type="NCBI Taxonomy" id="192012"/>
    <lineage>
        <taxon>Eukaryota</taxon>
        <taxon>Viridiplantae</taxon>
        <taxon>Streptophyta</taxon>
        <taxon>Embryophyta</taxon>
        <taxon>Tracheophyta</taxon>
        <taxon>Spermatophyta</taxon>
        <taxon>Magnoliopsida</taxon>
        <taxon>eudicotyledons</taxon>
        <taxon>Gunneridae</taxon>
        <taxon>Pentapetalae</taxon>
        <taxon>asterids</taxon>
        <taxon>campanulids</taxon>
        <taxon>Asterales</taxon>
        <taxon>Asteraceae</taxon>
        <taxon>Asteroideae</taxon>
        <taxon>Heliantheae alliance</taxon>
        <taxon>Eupatorieae</taxon>
        <taxon>Mikania</taxon>
    </lineage>
</organism>
<sequence>MLKGKGNCNGHTKEWNGRKIKNQRVVMIAKNPYFYPKILAAPQAKTRFLQNIIHCNNSFLSNKKTVQKYSDKHEGIPKQSTPD</sequence>